<proteinExistence type="predicted"/>
<dbReference type="InterPro" id="IPR004843">
    <property type="entry name" value="Calcineurin-like_PHP"/>
</dbReference>
<dbReference type="EMBL" id="KU728633">
    <property type="protein sequence ID" value="AMQ67025.1"/>
    <property type="molecule type" value="Genomic_DNA"/>
</dbReference>
<dbReference type="OrthoDB" id="19076at10239"/>
<reference evidence="3" key="1">
    <citation type="submission" date="2016-02" db="EMBL/GenBank/DDBJ databases">
        <authorList>
            <person name="Isern S."/>
            <person name="Barcellona C.M."/>
            <person name="Dozier K.D."/>
            <person name="Faust J.M."/>
            <person name="Fedrick A.J."/>
            <person name="Gagliardi L.E."/>
            <person name="Gatt S.M."/>
            <person name="Gleason P.S."/>
            <person name="Gomez E.A."/>
            <person name="Hoffman A.M."/>
            <person name="Jenkins M."/>
            <person name="Jones M.J."/>
            <person name="Lang J.F."/>
            <person name="Lequay S.M."/>
            <person name="Mars P.J."/>
            <person name="Mtchedlidze N."/>
            <person name="Osking Z.B."/>
            <person name="Paul L.M."/>
            <person name="Pica A.N."/>
            <person name="Robison M.D."/>
            <person name="Rodriguez D."/>
            <person name="Rosales K.A."/>
            <person name="Saravis L.E."/>
            <person name="Sisson B.M."/>
            <person name="Tan A.L."/>
            <person name="Voltaire R."/>
            <person name="Michael S.F."/>
            <person name="Warner M.H."/>
            <person name="Bradley K.W."/>
            <person name="Asai D.J."/>
            <person name="Bowman C.A."/>
            <person name="Russell D.A."/>
            <person name="Pope W.H."/>
            <person name="Jacobs-Sera D."/>
            <person name="Hendrix R.W."/>
            <person name="Hatfull G.F."/>
        </authorList>
    </citation>
    <scope>NUCLEOTIDE SEQUENCE [LARGE SCALE GENOMIC DNA]</scope>
</reference>
<dbReference type="RefSeq" id="YP_009303237.1">
    <property type="nucleotide sequence ID" value="NC_031253.1"/>
</dbReference>
<dbReference type="KEGG" id="vg:29125811"/>
<gene>
    <name evidence="2" type="primary">90</name>
    <name evidence="2" type="ORF">SEA_BIPPER_90</name>
</gene>
<dbReference type="GO" id="GO:0016787">
    <property type="term" value="F:hydrolase activity"/>
    <property type="evidence" value="ECO:0007669"/>
    <property type="project" value="InterPro"/>
</dbReference>
<accession>A0A142F2L8</accession>
<dbReference type="Proteomes" id="UP000201826">
    <property type="component" value="Segment"/>
</dbReference>
<dbReference type="Pfam" id="PF00149">
    <property type="entry name" value="Metallophos"/>
    <property type="match status" value="1"/>
</dbReference>
<organism evidence="2 3">
    <name type="scientific">Mycobacterium phage Bipper</name>
    <dbReference type="NCBI Taxonomy" id="1805457"/>
    <lineage>
        <taxon>Viruses</taxon>
        <taxon>Duplodnaviria</taxon>
        <taxon>Heunggongvirae</taxon>
        <taxon>Uroviricota</taxon>
        <taxon>Caudoviricetes</taxon>
        <taxon>Bippervirus</taxon>
        <taxon>Bippervirus bipper</taxon>
    </lineage>
</organism>
<sequence length="216" mass="24198">MMSTVWFTSDLHIGHGLAAAARGYRCCAGQDGCPSCVAAHDDELASAWDAVVHTSDQVWVMGDVSVGGREELAYALNWIADRPGEKHLVPGNHDPIHPMYRDSHTWHSAYRQVFASVQPFARRKVGGRDVLLSHFPYEGDSGPTDRHVEYRLRDHGLPILHGHTHRPWRATTSTPIYRVDEGASVPPNQFHVGVDAWDLWPVHIDEVADLMREVGW</sequence>
<dbReference type="InterPro" id="IPR029052">
    <property type="entry name" value="Metallo-depent_PP-like"/>
</dbReference>
<protein>
    <submittedName>
        <fullName evidence="2">Metallophosphoesterase</fullName>
    </submittedName>
</protein>
<keyword evidence="3" id="KW-1185">Reference proteome</keyword>
<feature type="domain" description="Calcineurin-like phosphoesterase" evidence="1">
    <location>
        <begin position="4"/>
        <end position="167"/>
    </location>
</feature>
<dbReference type="GeneID" id="29125811"/>
<dbReference type="Gene3D" id="3.60.21.10">
    <property type="match status" value="1"/>
</dbReference>
<evidence type="ECO:0000259" key="1">
    <source>
        <dbReference type="Pfam" id="PF00149"/>
    </source>
</evidence>
<evidence type="ECO:0000313" key="3">
    <source>
        <dbReference type="Proteomes" id="UP000201826"/>
    </source>
</evidence>
<dbReference type="SUPFAM" id="SSF56300">
    <property type="entry name" value="Metallo-dependent phosphatases"/>
    <property type="match status" value="1"/>
</dbReference>
<evidence type="ECO:0000313" key="2">
    <source>
        <dbReference type="EMBL" id="AMQ67025.1"/>
    </source>
</evidence>
<name>A0A142F2L8_9CAUD</name>